<evidence type="ECO:0000259" key="2">
    <source>
        <dbReference type="Pfam" id="PF13406"/>
    </source>
</evidence>
<dbReference type="InterPro" id="IPR036365">
    <property type="entry name" value="PGBD-like_sf"/>
</dbReference>
<dbReference type="Gene3D" id="1.10.8.350">
    <property type="entry name" value="Bacterial muramidase"/>
    <property type="match status" value="1"/>
</dbReference>
<sequence length="391" mass="44486">MAMADVNFEKWKQEFKTEALEQGIKASFLERSLAGLKLDPDVIKLDNSQPEFTRSIWDYLNNATSDHRIKKGRSLMKKYDALFDLVEDKYGVQREIILAIWALESDFGRNYGNKNVIRSLATLAYASVSKKRTEFARKELLISLKIVQSFKIHTKDLVGSWAGAMGQPQFMPSSYLKYAVDQNADGIIDLWQTVPDVIGSIAHFLAEAGWRKDESWGVEVTIPSKFDWRLNSASYELRFEQWQDLNVTQINGKDFPYPLRQASLFIPAGQFGPKFLVTHNFEVIKRYNNSSSYALAVAQLSRLLATGEKIQASWPVNDKALSRYEVEEIQMRLNLEGYSPGLADGKIGIKTREAIRAWQVEQGYAGDGYANMHLLRLLRQLSSGQKPLPIK</sequence>
<dbReference type="InterPro" id="IPR031304">
    <property type="entry name" value="SLT_2"/>
</dbReference>
<dbReference type="InterPro" id="IPR002477">
    <property type="entry name" value="Peptidoglycan-bd-like"/>
</dbReference>
<dbReference type="NCBIfam" id="TIGR02283">
    <property type="entry name" value="MltB_2"/>
    <property type="match status" value="1"/>
</dbReference>
<dbReference type="InterPro" id="IPR011970">
    <property type="entry name" value="MltB_2"/>
</dbReference>
<protein>
    <submittedName>
        <fullName evidence="3">Membrane-bound lytic murein transglycosylase B</fullName>
    </submittedName>
</protein>
<dbReference type="SUPFAM" id="SSF53955">
    <property type="entry name" value="Lysozyme-like"/>
    <property type="match status" value="1"/>
</dbReference>
<dbReference type="Proteomes" id="UP000294887">
    <property type="component" value="Unassembled WGS sequence"/>
</dbReference>
<evidence type="ECO:0000259" key="1">
    <source>
        <dbReference type="Pfam" id="PF01471"/>
    </source>
</evidence>
<dbReference type="InterPro" id="IPR036366">
    <property type="entry name" value="PGBDSf"/>
</dbReference>
<dbReference type="GO" id="GO:0008933">
    <property type="term" value="F:peptidoglycan lytic transglycosylase activity"/>
    <property type="evidence" value="ECO:0007669"/>
    <property type="project" value="TreeGrafter"/>
</dbReference>
<keyword evidence="4" id="KW-1185">Reference proteome</keyword>
<dbReference type="GO" id="GO:0009253">
    <property type="term" value="P:peptidoglycan catabolic process"/>
    <property type="evidence" value="ECO:0007669"/>
    <property type="project" value="TreeGrafter"/>
</dbReference>
<dbReference type="Gene3D" id="1.10.101.10">
    <property type="entry name" value="PGBD-like superfamily/PGBD"/>
    <property type="match status" value="1"/>
</dbReference>
<dbReference type="OrthoDB" id="9772911at2"/>
<proteinExistence type="predicted"/>
<dbReference type="AlphaFoldDB" id="A0A4R1F6M6"/>
<gene>
    <name evidence="3" type="ORF">EV695_0018</name>
</gene>
<accession>A0A4R1F6M6</accession>
<dbReference type="CDD" id="cd13399">
    <property type="entry name" value="Slt35-like"/>
    <property type="match status" value="1"/>
</dbReference>
<dbReference type="PANTHER" id="PTHR30163">
    <property type="entry name" value="MEMBRANE-BOUND LYTIC MUREIN TRANSGLYCOSYLASE B"/>
    <property type="match status" value="1"/>
</dbReference>
<feature type="domain" description="Peptidoglycan binding-like" evidence="1">
    <location>
        <begin position="324"/>
        <end position="376"/>
    </location>
</feature>
<name>A0A4R1F6M6_9GAMM</name>
<dbReference type="Gene3D" id="1.10.530.10">
    <property type="match status" value="1"/>
</dbReference>
<organism evidence="3 4">
    <name type="scientific">Cocleimonas flava</name>
    <dbReference type="NCBI Taxonomy" id="634765"/>
    <lineage>
        <taxon>Bacteria</taxon>
        <taxon>Pseudomonadati</taxon>
        <taxon>Pseudomonadota</taxon>
        <taxon>Gammaproteobacteria</taxon>
        <taxon>Thiotrichales</taxon>
        <taxon>Thiotrichaceae</taxon>
        <taxon>Cocleimonas</taxon>
    </lineage>
</organism>
<feature type="domain" description="Transglycosylase SLT" evidence="2">
    <location>
        <begin position="7"/>
        <end position="301"/>
    </location>
</feature>
<evidence type="ECO:0000313" key="3">
    <source>
        <dbReference type="EMBL" id="TCJ88179.1"/>
    </source>
</evidence>
<evidence type="ECO:0000313" key="4">
    <source>
        <dbReference type="Proteomes" id="UP000294887"/>
    </source>
</evidence>
<dbReference type="Pfam" id="PF01471">
    <property type="entry name" value="PG_binding_1"/>
    <property type="match status" value="1"/>
</dbReference>
<dbReference type="PANTHER" id="PTHR30163:SF8">
    <property type="entry name" value="LYTIC MUREIN TRANSGLYCOSYLASE"/>
    <property type="match status" value="1"/>
</dbReference>
<comment type="caution">
    <text evidence="3">The sequence shown here is derived from an EMBL/GenBank/DDBJ whole genome shotgun (WGS) entry which is preliminary data.</text>
</comment>
<dbReference type="Pfam" id="PF13406">
    <property type="entry name" value="SLT_2"/>
    <property type="match status" value="1"/>
</dbReference>
<dbReference type="InterPro" id="IPR023346">
    <property type="entry name" value="Lysozyme-like_dom_sf"/>
</dbReference>
<dbReference type="EMBL" id="SMFQ01000002">
    <property type="protein sequence ID" value="TCJ88179.1"/>
    <property type="molecule type" value="Genomic_DNA"/>
</dbReference>
<dbReference type="SUPFAM" id="SSF47090">
    <property type="entry name" value="PGBD-like"/>
    <property type="match status" value="1"/>
</dbReference>
<dbReference type="InterPro" id="IPR043426">
    <property type="entry name" value="MltB-like"/>
</dbReference>
<reference evidence="3 4" key="1">
    <citation type="submission" date="2019-03" db="EMBL/GenBank/DDBJ databases">
        <title>Genomic Encyclopedia of Type Strains, Phase IV (KMG-IV): sequencing the most valuable type-strain genomes for metagenomic binning, comparative biology and taxonomic classification.</title>
        <authorList>
            <person name="Goeker M."/>
        </authorList>
    </citation>
    <scope>NUCLEOTIDE SEQUENCE [LARGE SCALE GENOMIC DNA]</scope>
    <source>
        <strain evidence="3 4">DSM 24830</strain>
    </source>
</reference>